<organism evidence="1 2">
    <name type="scientific">Candidatus Magnetominusculus xianensis</name>
    <dbReference type="NCBI Taxonomy" id="1748249"/>
    <lineage>
        <taxon>Bacteria</taxon>
        <taxon>Pseudomonadati</taxon>
        <taxon>Nitrospirota</taxon>
        <taxon>Nitrospiria</taxon>
        <taxon>Nitrospirales</taxon>
        <taxon>Nitrospiraceae</taxon>
        <taxon>Candidatus Magnetominusculus</taxon>
    </lineage>
</organism>
<dbReference type="EMBL" id="LNQR01000001">
    <property type="protein sequence ID" value="KWT95163.1"/>
    <property type="molecule type" value="Genomic_DNA"/>
</dbReference>
<reference evidence="1 2" key="1">
    <citation type="submission" date="2015-11" db="EMBL/GenBank/DDBJ databases">
        <authorList>
            <person name="Lin W."/>
        </authorList>
    </citation>
    <scope>NUCLEOTIDE SEQUENCE [LARGE SCALE GENOMIC DNA]</scope>
    <source>
        <strain evidence="1 2">HCH-1</strain>
    </source>
</reference>
<protein>
    <submittedName>
        <fullName evidence="1">Uncharacterized protein</fullName>
    </submittedName>
</protein>
<evidence type="ECO:0000313" key="2">
    <source>
        <dbReference type="Proteomes" id="UP000060487"/>
    </source>
</evidence>
<comment type="caution">
    <text evidence="1">The sequence shown here is derived from an EMBL/GenBank/DDBJ whole genome shotgun (WGS) entry which is preliminary data.</text>
</comment>
<dbReference type="Proteomes" id="UP000060487">
    <property type="component" value="Unassembled WGS sequence"/>
</dbReference>
<name>A0ABR5SL45_9BACT</name>
<evidence type="ECO:0000313" key="1">
    <source>
        <dbReference type="EMBL" id="KWT95163.1"/>
    </source>
</evidence>
<keyword evidence="2" id="KW-1185">Reference proteome</keyword>
<accession>A0ABR5SL45</accession>
<gene>
    <name evidence="1" type="ORF">ASN18_0092</name>
</gene>
<sequence length="267" mass="31263">MEEMKKLICGRYSPHEELNHKDNLYEILSHIGNNIEFFTNKSFHYIEMTDRDITNIGPYCGRALMEASFTGLAARIDPFKLLFIRYKQLDPKYMIDKKNKFSIQWSGDIISPTKEEDTELEKNPRRPLLSPTMYELVWKPAIVKCIEYIQVKEIQSDWIQDTFFTVPEGPIDKQADSVYGQFLTNTMNLYSFLSKGVHQEFVVSPESLYDSDTVKLKLSDLIKLISLISLISHNIPIAIGNMNMEETIGYFQKIEKRRQKIEERRQN</sequence>
<proteinExistence type="predicted"/>